<dbReference type="SMART" id="SM00066">
    <property type="entry name" value="GAL4"/>
    <property type="match status" value="1"/>
</dbReference>
<keyword evidence="6" id="KW-0539">Nucleus</keyword>
<dbReference type="PROSITE" id="PS50048">
    <property type="entry name" value="ZN2_CY6_FUNGAL_2"/>
    <property type="match status" value="1"/>
</dbReference>
<reference evidence="9 10" key="1">
    <citation type="submission" date="2015-01" db="EMBL/GenBank/DDBJ databases">
        <title>The Genome Sequence of Exophiala mesophila CBS40295.</title>
        <authorList>
            <consortium name="The Broad Institute Genomics Platform"/>
            <person name="Cuomo C."/>
            <person name="de Hoog S."/>
            <person name="Gorbushina A."/>
            <person name="Stielow B."/>
            <person name="Teixiera M."/>
            <person name="Abouelleil A."/>
            <person name="Chapman S.B."/>
            <person name="Priest M."/>
            <person name="Young S.K."/>
            <person name="Wortman J."/>
            <person name="Nusbaum C."/>
            <person name="Birren B."/>
        </authorList>
    </citation>
    <scope>NUCLEOTIDE SEQUENCE [LARGE SCALE GENOMIC DNA]</scope>
    <source>
        <strain evidence="9 10">CBS 40295</strain>
    </source>
</reference>
<dbReference type="CDD" id="cd00067">
    <property type="entry name" value="GAL4"/>
    <property type="match status" value="1"/>
</dbReference>
<comment type="subcellular location">
    <subcellularLocation>
        <location evidence="1">Nucleus</location>
    </subcellularLocation>
</comment>
<dbReference type="STRING" id="212818.A0A0D1WXS8"/>
<dbReference type="VEuPathDB" id="FungiDB:PV10_02029"/>
<proteinExistence type="predicted"/>
<organism evidence="9 10">
    <name type="scientific">Exophiala mesophila</name>
    <name type="common">Black yeast-like fungus</name>
    <dbReference type="NCBI Taxonomy" id="212818"/>
    <lineage>
        <taxon>Eukaryota</taxon>
        <taxon>Fungi</taxon>
        <taxon>Dikarya</taxon>
        <taxon>Ascomycota</taxon>
        <taxon>Pezizomycotina</taxon>
        <taxon>Eurotiomycetes</taxon>
        <taxon>Chaetothyriomycetidae</taxon>
        <taxon>Chaetothyriales</taxon>
        <taxon>Herpotrichiellaceae</taxon>
        <taxon>Exophiala</taxon>
    </lineage>
</organism>
<dbReference type="AlphaFoldDB" id="A0A0D1WXS8"/>
<keyword evidence="5" id="KW-0804">Transcription</keyword>
<dbReference type="PANTHER" id="PTHR47338:SF27">
    <property type="entry name" value="ZN(II)2CYS6 TRANSCRIPTION FACTOR (EUROFUNG)"/>
    <property type="match status" value="1"/>
</dbReference>
<keyword evidence="4" id="KW-0238">DNA-binding</keyword>
<evidence type="ECO:0000256" key="2">
    <source>
        <dbReference type="ARBA" id="ARBA00022723"/>
    </source>
</evidence>
<evidence type="ECO:0000256" key="1">
    <source>
        <dbReference type="ARBA" id="ARBA00004123"/>
    </source>
</evidence>
<dbReference type="Gene3D" id="4.10.240.10">
    <property type="entry name" value="Zn(2)-C6 fungal-type DNA-binding domain"/>
    <property type="match status" value="1"/>
</dbReference>
<dbReference type="EMBL" id="KN847521">
    <property type="protein sequence ID" value="KIV94245.1"/>
    <property type="molecule type" value="Genomic_DNA"/>
</dbReference>
<dbReference type="InterPro" id="IPR050815">
    <property type="entry name" value="TF_fung"/>
</dbReference>
<keyword evidence="10" id="KW-1185">Reference proteome</keyword>
<evidence type="ECO:0000313" key="10">
    <source>
        <dbReference type="Proteomes" id="UP000054302"/>
    </source>
</evidence>
<dbReference type="GO" id="GO:0000981">
    <property type="term" value="F:DNA-binding transcription factor activity, RNA polymerase II-specific"/>
    <property type="evidence" value="ECO:0007669"/>
    <property type="project" value="InterPro"/>
</dbReference>
<dbReference type="InterPro" id="IPR001138">
    <property type="entry name" value="Zn2Cys6_DnaBD"/>
</dbReference>
<evidence type="ECO:0000256" key="4">
    <source>
        <dbReference type="ARBA" id="ARBA00023125"/>
    </source>
</evidence>
<evidence type="ECO:0000256" key="6">
    <source>
        <dbReference type="ARBA" id="ARBA00023242"/>
    </source>
</evidence>
<protein>
    <recommendedName>
        <fullName evidence="8">Zn(2)-C6 fungal-type domain-containing protein</fullName>
    </recommendedName>
</protein>
<dbReference type="SUPFAM" id="SSF57701">
    <property type="entry name" value="Zn2/Cys6 DNA-binding domain"/>
    <property type="match status" value="1"/>
</dbReference>
<dbReference type="GeneID" id="27319874"/>
<dbReference type="PANTHER" id="PTHR47338">
    <property type="entry name" value="ZN(II)2CYS6 TRANSCRIPTION FACTOR (EUROFUNG)-RELATED"/>
    <property type="match status" value="1"/>
</dbReference>
<evidence type="ECO:0000256" key="5">
    <source>
        <dbReference type="ARBA" id="ARBA00023163"/>
    </source>
</evidence>
<dbReference type="Pfam" id="PF00172">
    <property type="entry name" value="Zn_clus"/>
    <property type="match status" value="1"/>
</dbReference>
<dbReference type="Proteomes" id="UP000054302">
    <property type="component" value="Unassembled WGS sequence"/>
</dbReference>
<feature type="domain" description="Zn(2)-C6 fungal-type" evidence="8">
    <location>
        <begin position="23"/>
        <end position="53"/>
    </location>
</feature>
<feature type="region of interest" description="Disordered" evidence="7">
    <location>
        <begin position="58"/>
        <end position="86"/>
    </location>
</feature>
<dbReference type="GO" id="GO:0003677">
    <property type="term" value="F:DNA binding"/>
    <property type="evidence" value="ECO:0007669"/>
    <property type="project" value="UniProtKB-KW"/>
</dbReference>
<dbReference type="OMA" id="RMSECER"/>
<evidence type="ECO:0000256" key="3">
    <source>
        <dbReference type="ARBA" id="ARBA00023015"/>
    </source>
</evidence>
<dbReference type="GO" id="GO:0008270">
    <property type="term" value="F:zinc ion binding"/>
    <property type="evidence" value="ECO:0007669"/>
    <property type="project" value="InterPro"/>
</dbReference>
<accession>A0A0D1WXS8</accession>
<evidence type="ECO:0000259" key="8">
    <source>
        <dbReference type="PROSITE" id="PS50048"/>
    </source>
</evidence>
<dbReference type="RefSeq" id="XP_016225819.1">
    <property type="nucleotide sequence ID" value="XM_016366301.1"/>
</dbReference>
<dbReference type="InterPro" id="IPR036864">
    <property type="entry name" value="Zn2-C6_fun-type_DNA-bd_sf"/>
</dbReference>
<dbReference type="PROSITE" id="PS00463">
    <property type="entry name" value="ZN2_CY6_FUNGAL_1"/>
    <property type="match status" value="1"/>
</dbReference>
<dbReference type="HOGENOM" id="CLU_1124590_0_0_1"/>
<dbReference type="GO" id="GO:0005634">
    <property type="term" value="C:nucleus"/>
    <property type="evidence" value="ECO:0007669"/>
    <property type="project" value="UniProtKB-SubCell"/>
</dbReference>
<gene>
    <name evidence="9" type="ORF">PV10_02029</name>
</gene>
<keyword evidence="2" id="KW-0479">Metal-binding</keyword>
<dbReference type="OrthoDB" id="424974at2759"/>
<name>A0A0D1WXS8_EXOME</name>
<evidence type="ECO:0000256" key="7">
    <source>
        <dbReference type="SAM" id="MobiDB-lite"/>
    </source>
</evidence>
<keyword evidence="3" id="KW-0805">Transcription regulation</keyword>
<evidence type="ECO:0000313" key="9">
    <source>
        <dbReference type="EMBL" id="KIV94245.1"/>
    </source>
</evidence>
<sequence>MADDLPSHADEFFVEPVKRASQACENCRRKKSRCPGEKPRCSLCIRLRQRCVYAERTSQSDKVTRARGRGRRTPPTFSSSQGHHDSDRLSAVESKLCELAQVLGAKGIVDLESGQGLRHAAEMASIDSTSPTGTFQITSDFEIPDEIREEGIRLYFQHFHNQPYPLLMEMNGSRQASVAEYPKLVLLPLLAVSLRISQHPLFTSKDALAEMCGMLTEAAWSLLAAQYANFDFDLAYFQALCLLAQVDFASECHIKYHPIITR</sequence>